<dbReference type="Pfam" id="PF00090">
    <property type="entry name" value="TSP_1"/>
    <property type="match status" value="1"/>
</dbReference>
<keyword evidence="6 9" id="KW-0472">Membrane</keyword>
<feature type="domain" description="Ig-like" evidence="12">
    <location>
        <begin position="6"/>
        <end position="87"/>
    </location>
</feature>
<dbReference type="Gene3D" id="2.60.220.30">
    <property type="match status" value="1"/>
</dbReference>
<protein>
    <recommendedName>
        <fullName evidence="9">Netrin receptor UNC5</fullName>
    </recommendedName>
</protein>
<dbReference type="CDD" id="cd08781">
    <property type="entry name" value="Death_UNC5-like"/>
    <property type="match status" value="1"/>
</dbReference>
<dbReference type="GO" id="GO:0005886">
    <property type="term" value="C:plasma membrane"/>
    <property type="evidence" value="ECO:0007669"/>
    <property type="project" value="UniProtKB-SubCell"/>
</dbReference>
<dbReference type="Gene3D" id="1.10.533.10">
    <property type="entry name" value="Death Domain, Fas"/>
    <property type="match status" value="1"/>
</dbReference>
<evidence type="ECO:0000259" key="12">
    <source>
        <dbReference type="PROSITE" id="PS50835"/>
    </source>
</evidence>
<keyword evidence="3 9" id="KW-0812">Transmembrane</keyword>
<dbReference type="SMART" id="SM00209">
    <property type="entry name" value="TSP1"/>
    <property type="match status" value="2"/>
</dbReference>
<dbReference type="InterPro" id="IPR036383">
    <property type="entry name" value="TSP1_rpt_sf"/>
</dbReference>
<proteinExistence type="inferred from homology"/>
<evidence type="ECO:0000256" key="3">
    <source>
        <dbReference type="ARBA" id="ARBA00022692"/>
    </source>
</evidence>
<dbReference type="InterPro" id="IPR000884">
    <property type="entry name" value="TSP1_rpt"/>
</dbReference>
<dbReference type="PRINTS" id="PR01705">
    <property type="entry name" value="TSP1REPEAT"/>
</dbReference>
<keyword evidence="8 9" id="KW-0393">Immunoglobulin domain</keyword>
<organism evidence="14 15">
    <name type="scientific">Bemisia tabaci</name>
    <name type="common">Sweetpotato whitefly</name>
    <name type="synonym">Aleurodes tabaci</name>
    <dbReference type="NCBI Taxonomy" id="7038"/>
    <lineage>
        <taxon>Eukaryota</taxon>
        <taxon>Metazoa</taxon>
        <taxon>Ecdysozoa</taxon>
        <taxon>Arthropoda</taxon>
        <taxon>Hexapoda</taxon>
        <taxon>Insecta</taxon>
        <taxon>Pterygota</taxon>
        <taxon>Neoptera</taxon>
        <taxon>Paraneoptera</taxon>
        <taxon>Hemiptera</taxon>
        <taxon>Sternorrhyncha</taxon>
        <taxon>Aleyrodoidea</taxon>
        <taxon>Aleyrodidae</taxon>
        <taxon>Aleyrodinae</taxon>
        <taxon>Bemisia</taxon>
    </lineage>
</organism>
<dbReference type="InterPro" id="IPR007110">
    <property type="entry name" value="Ig-like_dom"/>
</dbReference>
<dbReference type="PROSITE" id="PS51145">
    <property type="entry name" value="ZU5"/>
    <property type="match status" value="1"/>
</dbReference>
<dbReference type="EMBL" id="OU963863">
    <property type="protein sequence ID" value="CAH0765423.1"/>
    <property type="molecule type" value="Genomic_DNA"/>
</dbReference>
<dbReference type="Gene3D" id="2.20.100.10">
    <property type="entry name" value="Thrombospondin type-1 (TSP1) repeat"/>
    <property type="match status" value="2"/>
</dbReference>
<comment type="function">
    <text evidence="9">Receptor for netrin required for axon guidance. Mediates axon repulsion of neuronal growth cones in the developing nervous system upon ligand binding.</text>
</comment>
<keyword evidence="4" id="KW-0677">Repeat</keyword>
<evidence type="ECO:0000256" key="5">
    <source>
        <dbReference type="ARBA" id="ARBA00022989"/>
    </source>
</evidence>
<evidence type="ECO:0000259" key="13">
    <source>
        <dbReference type="PROSITE" id="PS51145"/>
    </source>
</evidence>
<dbReference type="AlphaFoldDB" id="A0A9P0G4D3"/>
<keyword evidence="9" id="KW-0675">Receptor</keyword>
<dbReference type="PANTHER" id="PTHR12582:SF47">
    <property type="entry name" value="NETRIN RECEPTOR UNC-5"/>
    <property type="match status" value="1"/>
</dbReference>
<dbReference type="Proteomes" id="UP001152759">
    <property type="component" value="Chromosome 2"/>
</dbReference>
<keyword evidence="15" id="KW-1185">Reference proteome</keyword>
<dbReference type="Gene3D" id="2.60.40.10">
    <property type="entry name" value="Immunoglobulins"/>
    <property type="match status" value="1"/>
</dbReference>
<dbReference type="SMART" id="SM00409">
    <property type="entry name" value="IG"/>
    <property type="match status" value="1"/>
</dbReference>
<evidence type="ECO:0000313" key="14">
    <source>
        <dbReference type="EMBL" id="CAH0765423.1"/>
    </source>
</evidence>
<dbReference type="InterPro" id="IPR011029">
    <property type="entry name" value="DEATH-like_dom_sf"/>
</dbReference>
<dbReference type="InterPro" id="IPR000906">
    <property type="entry name" value="ZU5_dom"/>
</dbReference>
<dbReference type="PROSITE" id="PS50092">
    <property type="entry name" value="TSP1"/>
    <property type="match status" value="2"/>
</dbReference>
<dbReference type="Pfam" id="PF13927">
    <property type="entry name" value="Ig_3"/>
    <property type="match status" value="1"/>
</dbReference>
<comment type="subcellular location">
    <subcellularLocation>
        <location evidence="9">Cell membrane</location>
        <topology evidence="9">Single-pass type I membrane protein</topology>
    </subcellularLocation>
    <subcellularLocation>
        <location evidence="1">Membrane</location>
        <topology evidence="1">Single-pass membrane protein</topology>
    </subcellularLocation>
</comment>
<dbReference type="InterPro" id="IPR037936">
    <property type="entry name" value="UNC5A-D"/>
</dbReference>
<evidence type="ECO:0000256" key="2">
    <source>
        <dbReference type="ARBA" id="ARBA00009844"/>
    </source>
</evidence>
<accession>A0A9P0G4D3</accession>
<evidence type="ECO:0000256" key="1">
    <source>
        <dbReference type="ARBA" id="ARBA00004167"/>
    </source>
</evidence>
<evidence type="ECO:0000256" key="7">
    <source>
        <dbReference type="ARBA" id="ARBA00023157"/>
    </source>
</evidence>
<dbReference type="FunFam" id="1.10.533.10:FF:000092">
    <property type="entry name" value="Netrin receptor unc-5"/>
    <property type="match status" value="1"/>
</dbReference>
<feature type="domain" description="Death" evidence="11">
    <location>
        <begin position="762"/>
        <end position="826"/>
    </location>
</feature>
<reference evidence="14" key="1">
    <citation type="submission" date="2021-12" db="EMBL/GenBank/DDBJ databases">
        <authorList>
            <person name="King R."/>
        </authorList>
    </citation>
    <scope>NUCLEOTIDE SEQUENCE</scope>
</reference>
<dbReference type="InterPro" id="IPR003599">
    <property type="entry name" value="Ig_sub"/>
</dbReference>
<evidence type="ECO:0000256" key="6">
    <source>
        <dbReference type="ARBA" id="ARBA00023136"/>
    </source>
</evidence>
<dbReference type="InterPro" id="IPR036179">
    <property type="entry name" value="Ig-like_dom_sf"/>
</dbReference>
<dbReference type="PROSITE" id="PS50835">
    <property type="entry name" value="IG_LIKE"/>
    <property type="match status" value="1"/>
</dbReference>
<dbReference type="SMART" id="SM00005">
    <property type="entry name" value="DEATH"/>
    <property type="match status" value="1"/>
</dbReference>
<dbReference type="Pfam" id="PF00531">
    <property type="entry name" value="Death"/>
    <property type="match status" value="1"/>
</dbReference>
<feature type="transmembrane region" description="Helical" evidence="9">
    <location>
        <begin position="248"/>
        <end position="272"/>
    </location>
</feature>
<gene>
    <name evidence="14" type="ORF">BEMITA_LOCUS3646</name>
</gene>
<dbReference type="FunFam" id="2.60.40.10:FF:000032">
    <property type="entry name" value="palladin isoform X1"/>
    <property type="match status" value="1"/>
</dbReference>
<dbReference type="SUPFAM" id="SSF47986">
    <property type="entry name" value="DEATH domain"/>
    <property type="match status" value="1"/>
</dbReference>
<dbReference type="InterPro" id="IPR013783">
    <property type="entry name" value="Ig-like_fold"/>
</dbReference>
<dbReference type="FunFam" id="2.20.100.10:FF:000002">
    <property type="entry name" value="Unc-5 netrin receptor C"/>
    <property type="match status" value="1"/>
</dbReference>
<dbReference type="InterPro" id="IPR000488">
    <property type="entry name" value="Death_dom"/>
</dbReference>
<evidence type="ECO:0000256" key="8">
    <source>
        <dbReference type="ARBA" id="ARBA00023319"/>
    </source>
</evidence>
<dbReference type="SUPFAM" id="SSF48726">
    <property type="entry name" value="Immunoglobulin"/>
    <property type="match status" value="1"/>
</dbReference>
<keyword evidence="9" id="KW-0217">Developmental protein</keyword>
<dbReference type="InterPro" id="IPR003598">
    <property type="entry name" value="Ig_sub2"/>
</dbReference>
<dbReference type="GO" id="GO:0005042">
    <property type="term" value="F:netrin receptor activity"/>
    <property type="evidence" value="ECO:0007669"/>
    <property type="project" value="UniProtKB-UniRule"/>
</dbReference>
<evidence type="ECO:0000256" key="4">
    <source>
        <dbReference type="ARBA" id="ARBA00022737"/>
    </source>
</evidence>
<dbReference type="InterPro" id="IPR033772">
    <property type="entry name" value="UPA"/>
</dbReference>
<dbReference type="SMART" id="SM00408">
    <property type="entry name" value="IGc2"/>
    <property type="match status" value="1"/>
</dbReference>
<dbReference type="FunFam" id="2.20.100.10:FF:000007">
    <property type="entry name" value="Thrombospondin 1"/>
    <property type="match status" value="1"/>
</dbReference>
<evidence type="ECO:0000313" key="15">
    <source>
        <dbReference type="Proteomes" id="UP001152759"/>
    </source>
</evidence>
<dbReference type="SUPFAM" id="SSF82895">
    <property type="entry name" value="TSP-1 type 1 repeat"/>
    <property type="match status" value="2"/>
</dbReference>
<evidence type="ECO:0000256" key="10">
    <source>
        <dbReference type="SAM" id="MobiDB-lite"/>
    </source>
</evidence>
<dbReference type="Pfam" id="PF17217">
    <property type="entry name" value="UPA"/>
    <property type="match status" value="1"/>
</dbReference>
<dbReference type="PANTHER" id="PTHR12582">
    <property type="entry name" value="NETRIN RECEPTOR UNC5"/>
    <property type="match status" value="1"/>
</dbReference>
<feature type="compositionally biased region" description="Polar residues" evidence="10">
    <location>
        <begin position="353"/>
        <end position="364"/>
    </location>
</feature>
<dbReference type="PROSITE" id="PS50017">
    <property type="entry name" value="DEATH_DOMAIN"/>
    <property type="match status" value="1"/>
</dbReference>
<dbReference type="SMART" id="SM00218">
    <property type="entry name" value="ZU5"/>
    <property type="match status" value="1"/>
</dbReference>
<dbReference type="GO" id="GO:0008045">
    <property type="term" value="P:motor neuron axon guidance"/>
    <property type="evidence" value="ECO:0007669"/>
    <property type="project" value="TreeGrafter"/>
</dbReference>
<keyword evidence="7" id="KW-1015">Disulfide bond</keyword>
<feature type="domain" description="ZU5" evidence="13">
    <location>
        <begin position="401"/>
        <end position="550"/>
    </location>
</feature>
<feature type="region of interest" description="Disordered" evidence="10">
    <location>
        <begin position="336"/>
        <end position="364"/>
    </location>
</feature>
<keyword evidence="5 9" id="KW-1133">Transmembrane helix</keyword>
<name>A0A9P0G4D3_BEMTA</name>
<evidence type="ECO:0000256" key="9">
    <source>
        <dbReference type="RuleBase" id="RU367033"/>
    </source>
</evidence>
<comment type="similarity">
    <text evidence="2 9">Belongs to the unc-5 family.</text>
</comment>
<evidence type="ECO:0000259" key="11">
    <source>
        <dbReference type="PROSITE" id="PS50017"/>
    </source>
</evidence>
<dbReference type="Pfam" id="PF00791">
    <property type="entry name" value="ZU5"/>
    <property type="match status" value="1"/>
</dbReference>
<sequence length="830" mass="91286">MIDLKKHFEESPISQTVEAGRTVTMICQAPDGVPAPQVTWLKNNLPLEADGVSVTADEGRLTITQVHLQDAGNYTCVAENIANRRLSETALLVVNVKGGWSTWSPWSECSSRCGRGTQRRTRVCNNPAPQNGGALCPGPATEEQRCTGSCQDGEDENEDENEIMLMSGGVDGRWSAWSSWSSCGPDCRHHKRRTCDNPPPSADGRDCVGKDYMSANCTGDMCPYGTNIDSSHLAEEATRAQQNDAGNVALYVGLAVAFTVFGFVVAFVLRLLRRKGRDHSMYNMANSDFQPEYFGEEDKKNYPQNGHAGHPPDLTRTVVIPCYECPFGAVPTGKYTGIPRSGSEHHYDVPHLPQSSPQNSASNADSLSSFTCSCNAIAARLDVRSDVDVKQVGDPRRGRRLHRGGHRDARGARLTLNDLGVSLTIPEGALARGQKEEIFLCVLKDDKHRPKLADRQTQLSPVVMCGPADLVFKKPVVLNVHHCASLKHGPWAVTLLSSNSPQDTSSSSIWQKVVAIGEETINTPVFIQIDANQAFLITDHLSRFVLVGEAISPLSPPVKLLRLAVFAPSPAVSSPPMDYSIRVYTLEDTLAALEGVVRLERKLGGCLLDKPKSLVFQDGGASLCLSLEDIGPGWRSKPQAEYQEIPFHHVWNCTQTNLHCSFTLECTDRMATSVSFRVIASQKGSQVHKQMFRVSLEFRNDSSASSVVSSSPIVNRPSRTVTSSSGCGSSVTTCDMQPFRFSRSLRKQLCQCLDPPNSRSNDWRMLAQKLNVDRYINYFATKPSPTEHILDLWEARHREPSAVTDLLNIFRIMGRNDAASHLERELGPWL</sequence>